<name>A0ACB7XET8_9ERIC</name>
<reference evidence="1 2" key="1">
    <citation type="journal article" date="2021" name="Hortic Res">
        <title>High-quality reference genome and annotation aids understanding of berry development for evergreen blueberry (Vaccinium darrowii).</title>
        <authorList>
            <person name="Yu J."/>
            <person name="Hulse-Kemp A.M."/>
            <person name="Babiker E."/>
            <person name="Staton M."/>
        </authorList>
    </citation>
    <scope>NUCLEOTIDE SEQUENCE [LARGE SCALE GENOMIC DNA]</scope>
    <source>
        <strain evidence="2">cv. NJ 8807/NJ 8810</strain>
        <tissue evidence="1">Young leaf</tissue>
    </source>
</reference>
<sequence>MASSPQSFCYIKPISILYIILSVIFVTGSSAATRLISNSENFNQHWTKQVPGDRYQNMIFTMLPKGVPVPPSGPSNRHNSVVSTSPHN</sequence>
<organism evidence="1 2">
    <name type="scientific">Vaccinium darrowii</name>
    <dbReference type="NCBI Taxonomy" id="229202"/>
    <lineage>
        <taxon>Eukaryota</taxon>
        <taxon>Viridiplantae</taxon>
        <taxon>Streptophyta</taxon>
        <taxon>Embryophyta</taxon>
        <taxon>Tracheophyta</taxon>
        <taxon>Spermatophyta</taxon>
        <taxon>Magnoliopsida</taxon>
        <taxon>eudicotyledons</taxon>
        <taxon>Gunneridae</taxon>
        <taxon>Pentapetalae</taxon>
        <taxon>asterids</taxon>
        <taxon>Ericales</taxon>
        <taxon>Ericaceae</taxon>
        <taxon>Vaccinioideae</taxon>
        <taxon>Vaccinieae</taxon>
        <taxon>Vaccinium</taxon>
    </lineage>
</organism>
<accession>A0ACB7XET8</accession>
<gene>
    <name evidence="1" type="ORF">Vadar_002207</name>
</gene>
<comment type="caution">
    <text evidence="1">The sequence shown here is derived from an EMBL/GenBank/DDBJ whole genome shotgun (WGS) entry which is preliminary data.</text>
</comment>
<dbReference type="Proteomes" id="UP000828048">
    <property type="component" value="Chromosome 10"/>
</dbReference>
<dbReference type="EMBL" id="CM037160">
    <property type="protein sequence ID" value="KAH7839284.1"/>
    <property type="molecule type" value="Genomic_DNA"/>
</dbReference>
<keyword evidence="2" id="KW-1185">Reference proteome</keyword>
<evidence type="ECO:0000313" key="2">
    <source>
        <dbReference type="Proteomes" id="UP000828048"/>
    </source>
</evidence>
<proteinExistence type="predicted"/>
<protein>
    <submittedName>
        <fullName evidence="1">Uncharacterized protein</fullName>
    </submittedName>
</protein>
<evidence type="ECO:0000313" key="1">
    <source>
        <dbReference type="EMBL" id="KAH7839284.1"/>
    </source>
</evidence>